<name>A0A183L3Z0_9TREM</name>
<gene>
    <name evidence="1" type="ORF">SCUD_LOCUS22049</name>
</gene>
<reference evidence="3" key="1">
    <citation type="submission" date="2016-06" db="UniProtKB">
        <authorList>
            <consortium name="WormBaseParasite"/>
        </authorList>
    </citation>
    <scope>IDENTIFICATION</scope>
</reference>
<protein>
    <submittedName>
        <fullName evidence="1 3">Uncharacterized protein</fullName>
    </submittedName>
</protein>
<sequence length="36" mass="4369">MINNMLRPIMATIIIPFVRLIHYRLVKIQILYLTQK</sequence>
<proteinExistence type="predicted"/>
<dbReference type="EMBL" id="UZAK01048196">
    <property type="protein sequence ID" value="VDP77494.1"/>
    <property type="molecule type" value="Genomic_DNA"/>
</dbReference>
<reference evidence="1 2" key="2">
    <citation type="submission" date="2018-11" db="EMBL/GenBank/DDBJ databases">
        <authorList>
            <consortium name="Pathogen Informatics"/>
        </authorList>
    </citation>
    <scope>NUCLEOTIDE SEQUENCE [LARGE SCALE GENOMIC DNA]</scope>
    <source>
        <strain evidence="1">Dakar</strain>
        <strain evidence="2">Dakar, Senegal</strain>
    </source>
</reference>
<dbReference type="AlphaFoldDB" id="A0A183L3Z0"/>
<evidence type="ECO:0000313" key="1">
    <source>
        <dbReference type="EMBL" id="VDP77494.1"/>
    </source>
</evidence>
<dbReference type="Proteomes" id="UP000279833">
    <property type="component" value="Unassembled WGS sequence"/>
</dbReference>
<evidence type="ECO:0000313" key="3">
    <source>
        <dbReference type="WBParaSite" id="SCUD_0002205101-mRNA-1"/>
    </source>
</evidence>
<accession>A0A183L3Z0</accession>
<evidence type="ECO:0000313" key="2">
    <source>
        <dbReference type="Proteomes" id="UP000279833"/>
    </source>
</evidence>
<dbReference type="WBParaSite" id="SCUD_0002205101-mRNA-1">
    <property type="protein sequence ID" value="SCUD_0002205101-mRNA-1"/>
    <property type="gene ID" value="SCUD_0002205101"/>
</dbReference>
<organism evidence="3">
    <name type="scientific">Schistosoma curassoni</name>
    <dbReference type="NCBI Taxonomy" id="6186"/>
    <lineage>
        <taxon>Eukaryota</taxon>
        <taxon>Metazoa</taxon>
        <taxon>Spiralia</taxon>
        <taxon>Lophotrochozoa</taxon>
        <taxon>Platyhelminthes</taxon>
        <taxon>Trematoda</taxon>
        <taxon>Digenea</taxon>
        <taxon>Strigeidida</taxon>
        <taxon>Schistosomatoidea</taxon>
        <taxon>Schistosomatidae</taxon>
        <taxon>Schistosoma</taxon>
    </lineage>
</organism>
<keyword evidence="2" id="KW-1185">Reference proteome</keyword>